<evidence type="ECO:0000313" key="1">
    <source>
        <dbReference type="EMBL" id="GIJ56257.1"/>
    </source>
</evidence>
<proteinExistence type="predicted"/>
<name>A0A8J3Z4I0_9ACTN</name>
<protein>
    <submittedName>
        <fullName evidence="1">Uncharacterized protein</fullName>
    </submittedName>
</protein>
<dbReference type="EMBL" id="BOPG01000024">
    <property type="protein sequence ID" value="GIJ56257.1"/>
    <property type="molecule type" value="Genomic_DNA"/>
</dbReference>
<dbReference type="Proteomes" id="UP000612585">
    <property type="component" value="Unassembled WGS sequence"/>
</dbReference>
<gene>
    <name evidence="1" type="ORF">Vau01_037730</name>
</gene>
<keyword evidence="2" id="KW-1185">Reference proteome</keyword>
<sequence length="253" mass="27307">MIAAVLAMVLVSQTAVQPAKADANWDSYVDMGIELLISFIDKAENGIDDIELLQLVQELRAALSGVKADLYAHVDELAVADIKAQVRFTINNVGMLNVPSLRGSYVVSVATAAANAREKLAVFGADAARDTVARAMITEYQTLLVGQARVGMPPAYAEYKEALAHAIASMQPRCSEFIDPKLGSITHSCDWNGRNVTGIQRMGTSGYAEVSYDGGVTWSRNTLDRGYISTKVMEQTAQELARRALLELVEGGH</sequence>
<comment type="caution">
    <text evidence="1">The sequence shown here is derived from an EMBL/GenBank/DDBJ whole genome shotgun (WGS) entry which is preliminary data.</text>
</comment>
<dbReference type="AlphaFoldDB" id="A0A8J3Z4I0"/>
<reference evidence="1" key="1">
    <citation type="submission" date="2021-01" db="EMBL/GenBank/DDBJ databases">
        <title>Whole genome shotgun sequence of Virgisporangium aurantiacum NBRC 16421.</title>
        <authorList>
            <person name="Komaki H."/>
            <person name="Tamura T."/>
        </authorList>
    </citation>
    <scope>NUCLEOTIDE SEQUENCE</scope>
    <source>
        <strain evidence="1">NBRC 16421</strain>
    </source>
</reference>
<organism evidence="1 2">
    <name type="scientific">Virgisporangium aurantiacum</name>
    <dbReference type="NCBI Taxonomy" id="175570"/>
    <lineage>
        <taxon>Bacteria</taxon>
        <taxon>Bacillati</taxon>
        <taxon>Actinomycetota</taxon>
        <taxon>Actinomycetes</taxon>
        <taxon>Micromonosporales</taxon>
        <taxon>Micromonosporaceae</taxon>
        <taxon>Virgisporangium</taxon>
    </lineage>
</organism>
<evidence type="ECO:0000313" key="2">
    <source>
        <dbReference type="Proteomes" id="UP000612585"/>
    </source>
</evidence>
<accession>A0A8J3Z4I0</accession>